<protein>
    <submittedName>
        <fullName evidence="2">TadE-like protein</fullName>
    </submittedName>
</protein>
<proteinExistence type="predicted"/>
<dbReference type="Proteomes" id="UP000190135">
    <property type="component" value="Unassembled WGS sequence"/>
</dbReference>
<dbReference type="Pfam" id="PF07811">
    <property type="entry name" value="TadE"/>
    <property type="match status" value="1"/>
</dbReference>
<feature type="domain" description="TadE-like" evidence="1">
    <location>
        <begin position="28"/>
        <end position="65"/>
    </location>
</feature>
<keyword evidence="3" id="KW-1185">Reference proteome</keyword>
<reference evidence="2 3" key="1">
    <citation type="submission" date="2017-02" db="EMBL/GenBank/DDBJ databases">
        <authorList>
            <person name="Peterson S.W."/>
        </authorList>
    </citation>
    <scope>NUCLEOTIDE SEQUENCE [LARGE SCALE GENOMIC DNA]</scope>
    <source>
        <strain evidence="2 3">USBA 369</strain>
    </source>
</reference>
<gene>
    <name evidence="2" type="ORF">SAMN05428963_12073</name>
</gene>
<evidence type="ECO:0000313" key="2">
    <source>
        <dbReference type="EMBL" id="SKA36359.1"/>
    </source>
</evidence>
<dbReference type="EMBL" id="FUXL01000020">
    <property type="protein sequence ID" value="SKA36359.1"/>
    <property type="molecule type" value="Genomic_DNA"/>
</dbReference>
<accession>A0A1T4T7N4</accession>
<sequence length="201" mass="21329">MTIRTTNRCSVAQIIAQLSKRMLGDRTGVAAVEMALATPLLMVMLGGTVEVTRVISVHYEVAQMTNTVSDAVARYENGIDASVINALFSVSSDIVGTSDFKDNGYVVLSSVARAKGAKDAKVAWQCKGGGALVSPSAIGKIGQIATLPNGLTIDEDDNVIVAEVFYKYRPILTWLPISESVVYKTAVFRPRLGSLTTAPGC</sequence>
<evidence type="ECO:0000313" key="3">
    <source>
        <dbReference type="Proteomes" id="UP000190135"/>
    </source>
</evidence>
<organism evidence="2 3">
    <name type="scientific">Consotaella salsifontis</name>
    <dbReference type="NCBI Taxonomy" id="1365950"/>
    <lineage>
        <taxon>Bacteria</taxon>
        <taxon>Pseudomonadati</taxon>
        <taxon>Pseudomonadota</taxon>
        <taxon>Alphaproteobacteria</taxon>
        <taxon>Hyphomicrobiales</taxon>
        <taxon>Aurantimonadaceae</taxon>
        <taxon>Consotaella</taxon>
    </lineage>
</organism>
<name>A0A1T4T7N4_9HYPH</name>
<dbReference type="RefSeq" id="WP_078710226.1">
    <property type="nucleotide sequence ID" value="NZ_FUXL01000020.1"/>
</dbReference>
<evidence type="ECO:0000259" key="1">
    <source>
        <dbReference type="Pfam" id="PF07811"/>
    </source>
</evidence>
<dbReference type="OrthoDB" id="7355117at2"/>
<dbReference type="InterPro" id="IPR012495">
    <property type="entry name" value="TadE-like_dom"/>
</dbReference>
<dbReference type="STRING" id="1365950.SAMN05428963_12073"/>
<dbReference type="AlphaFoldDB" id="A0A1T4T7N4"/>